<proteinExistence type="predicted"/>
<evidence type="ECO:0000313" key="3">
    <source>
        <dbReference type="EMBL" id="PIB75329.1"/>
    </source>
</evidence>
<dbReference type="AlphaFoldDB" id="A0A1X1RK56"/>
<dbReference type="EMBL" id="LQOM01000048">
    <property type="protein sequence ID" value="ORV07926.1"/>
    <property type="molecule type" value="Genomic_DNA"/>
</dbReference>
<feature type="transmembrane region" description="Helical" evidence="1">
    <location>
        <begin position="124"/>
        <end position="149"/>
    </location>
</feature>
<dbReference type="Proteomes" id="UP000230971">
    <property type="component" value="Unassembled WGS sequence"/>
</dbReference>
<feature type="transmembrane region" description="Helical" evidence="1">
    <location>
        <begin position="21"/>
        <end position="44"/>
    </location>
</feature>
<reference evidence="2 4" key="1">
    <citation type="submission" date="2016-01" db="EMBL/GenBank/DDBJ databases">
        <title>The new phylogeny of the genus Mycobacterium.</title>
        <authorList>
            <person name="Tarcisio F."/>
            <person name="Conor M."/>
            <person name="Antonella G."/>
            <person name="Elisabetta G."/>
            <person name="Giulia F.S."/>
            <person name="Sara T."/>
            <person name="Anna F."/>
            <person name="Clotilde B."/>
            <person name="Roberto B."/>
            <person name="Veronica D.S."/>
            <person name="Fabio R."/>
            <person name="Monica P."/>
            <person name="Olivier J."/>
            <person name="Enrico T."/>
            <person name="Nicola S."/>
        </authorList>
    </citation>
    <scope>NUCLEOTIDE SEQUENCE [LARGE SCALE GENOMIC DNA]</scope>
    <source>
        <strain evidence="2 4">DSM 44243</strain>
    </source>
</reference>
<evidence type="ECO:0000313" key="2">
    <source>
        <dbReference type="EMBL" id="ORV07926.1"/>
    </source>
</evidence>
<feature type="transmembrane region" description="Helical" evidence="1">
    <location>
        <begin position="85"/>
        <end position="104"/>
    </location>
</feature>
<protein>
    <submittedName>
        <fullName evidence="2">Oxidoreductase</fullName>
    </submittedName>
</protein>
<comment type="caution">
    <text evidence="2">The sequence shown here is derived from an EMBL/GenBank/DDBJ whole genome shotgun (WGS) entry which is preliminary data.</text>
</comment>
<sequence length="157" mass="16959">MRLWERSRLYQILRLGGWVAFDLPRTVTALGGLLLLGIVVTHVYVLSRATGVPVYFVVYVVLLIAGCVLAAGAMWVGVNPRVPQLGWLLGDLVAVVFLGLYLASRTVSVPGLVALTGRWDVAPGTWAGACALGFVVVHMSVLLGINVAYPQRQNWCD</sequence>
<name>A0A1X1RK56_MYCCE</name>
<evidence type="ECO:0000313" key="5">
    <source>
        <dbReference type="Proteomes" id="UP000230971"/>
    </source>
</evidence>
<evidence type="ECO:0000313" key="4">
    <source>
        <dbReference type="Proteomes" id="UP000193907"/>
    </source>
</evidence>
<feature type="transmembrane region" description="Helical" evidence="1">
    <location>
        <begin position="56"/>
        <end position="78"/>
    </location>
</feature>
<organism evidence="2 4">
    <name type="scientific">Mycobacterium celatum</name>
    <dbReference type="NCBI Taxonomy" id="28045"/>
    <lineage>
        <taxon>Bacteria</taxon>
        <taxon>Bacillati</taxon>
        <taxon>Actinomycetota</taxon>
        <taxon>Actinomycetes</taxon>
        <taxon>Mycobacteriales</taxon>
        <taxon>Mycobacteriaceae</taxon>
        <taxon>Mycobacterium</taxon>
    </lineage>
</organism>
<evidence type="ECO:0000256" key="1">
    <source>
        <dbReference type="SAM" id="Phobius"/>
    </source>
</evidence>
<keyword evidence="1" id="KW-0472">Membrane</keyword>
<keyword evidence="1" id="KW-1133">Transmembrane helix</keyword>
<gene>
    <name evidence="2" type="ORF">AWB95_21200</name>
    <name evidence="3" type="ORF">CQY23_20225</name>
</gene>
<accession>A0A1X1RK56</accession>
<keyword evidence="4" id="KW-1185">Reference proteome</keyword>
<keyword evidence="1" id="KW-0812">Transmembrane</keyword>
<dbReference type="OrthoDB" id="4557906at2"/>
<dbReference type="EMBL" id="PDKV01000033">
    <property type="protein sequence ID" value="PIB75329.1"/>
    <property type="molecule type" value="Genomic_DNA"/>
</dbReference>
<dbReference type="STRING" id="28045.AWB95_21200"/>
<dbReference type="Proteomes" id="UP000193907">
    <property type="component" value="Unassembled WGS sequence"/>
</dbReference>
<reference evidence="3 5" key="2">
    <citation type="journal article" date="2017" name="Infect. Genet. Evol.">
        <title>The new phylogeny of the genus Mycobacterium: The old and the news.</title>
        <authorList>
            <person name="Tortoli E."/>
            <person name="Fedrizzi T."/>
            <person name="Meehan C.J."/>
            <person name="Trovato A."/>
            <person name="Grottola A."/>
            <person name="Giacobazzi E."/>
            <person name="Serpini G.F."/>
            <person name="Tagliazucchi S."/>
            <person name="Fabio A."/>
            <person name="Bettua C."/>
            <person name="Bertorelli R."/>
            <person name="Frascaro F."/>
            <person name="De Sanctis V."/>
            <person name="Pecorari M."/>
            <person name="Jousson O."/>
            <person name="Segata N."/>
            <person name="Cirillo D.M."/>
        </authorList>
    </citation>
    <scope>NUCLEOTIDE SEQUENCE [LARGE SCALE GENOMIC DNA]</scope>
    <source>
        <strain evidence="3 5">NCTC 12882</strain>
    </source>
</reference>